<keyword evidence="7 17" id="KW-0879">Wnt signaling pathway</keyword>
<comment type="subcellular location">
    <subcellularLocation>
        <location evidence="1 17">Secreted</location>
        <location evidence="1 17">Extracellular space</location>
        <location evidence="1 17">Extracellular matrix</location>
    </subcellularLocation>
</comment>
<reference evidence="21" key="1">
    <citation type="submission" date="2022-03" db="EMBL/GenBank/DDBJ databases">
        <authorList>
            <person name="Alioto T."/>
            <person name="Alioto T."/>
            <person name="Gomez Garrido J."/>
        </authorList>
    </citation>
    <scope>NUCLEOTIDE SEQUENCE</scope>
</reference>
<dbReference type="Gene3D" id="3.30.2460.20">
    <property type="match status" value="1"/>
</dbReference>
<dbReference type="SUPFAM" id="SSF56112">
    <property type="entry name" value="Protein kinase-like (PK-like)"/>
    <property type="match status" value="1"/>
</dbReference>
<dbReference type="PANTHER" id="PTHR12027:SF88">
    <property type="entry name" value="PROTEIN WNT-3A"/>
    <property type="match status" value="1"/>
</dbReference>
<evidence type="ECO:0000256" key="11">
    <source>
        <dbReference type="ARBA" id="ARBA00022840"/>
    </source>
</evidence>
<feature type="compositionally biased region" description="Polar residues" evidence="18">
    <location>
        <begin position="1390"/>
        <end position="1403"/>
    </location>
</feature>
<dbReference type="GO" id="GO:0060070">
    <property type="term" value="P:canonical Wnt signaling pathway"/>
    <property type="evidence" value="ECO:0007669"/>
    <property type="project" value="UniProtKB-ARBA"/>
</dbReference>
<dbReference type="InterPro" id="IPR000719">
    <property type="entry name" value="Prot_kinase_dom"/>
</dbReference>
<dbReference type="InterPro" id="IPR009141">
    <property type="entry name" value="Wnt3"/>
</dbReference>
<feature type="compositionally biased region" description="Polar residues" evidence="18">
    <location>
        <begin position="1549"/>
        <end position="1558"/>
    </location>
</feature>
<dbReference type="GO" id="GO:0005524">
    <property type="term" value="F:ATP binding"/>
    <property type="evidence" value="ECO:0007669"/>
    <property type="project" value="UniProtKB-UniRule"/>
</dbReference>
<accession>A0AAD1VZ04</accession>
<dbReference type="FunFam" id="3.30.2460.20:FF:000009">
    <property type="entry name" value="Protein Wnt-3a"/>
    <property type="match status" value="1"/>
</dbReference>
<keyword evidence="5" id="KW-0964">Secreted</keyword>
<keyword evidence="14" id="KW-0449">Lipoprotein</keyword>
<keyword evidence="9" id="KW-0677">Repeat</keyword>
<dbReference type="Pfam" id="PF00110">
    <property type="entry name" value="wnt"/>
    <property type="match status" value="1"/>
</dbReference>
<dbReference type="PROSITE" id="PS00107">
    <property type="entry name" value="PROTEIN_KINASE_ATP"/>
    <property type="match status" value="1"/>
</dbReference>
<dbReference type="InterPro" id="IPR008271">
    <property type="entry name" value="Ser/Thr_kinase_AS"/>
</dbReference>
<feature type="region of interest" description="Disordered" evidence="18">
    <location>
        <begin position="611"/>
        <end position="642"/>
    </location>
</feature>
<evidence type="ECO:0000256" key="7">
    <source>
        <dbReference type="ARBA" id="ARBA00022687"/>
    </source>
</evidence>
<feature type="compositionally biased region" description="Polar residues" evidence="18">
    <location>
        <begin position="124"/>
        <end position="139"/>
    </location>
</feature>
<keyword evidence="11 16" id="KW-0067">ATP-binding</keyword>
<feature type="compositionally biased region" description="Low complexity" evidence="18">
    <location>
        <begin position="881"/>
        <end position="891"/>
    </location>
</feature>
<dbReference type="SUPFAM" id="SSF48726">
    <property type="entry name" value="Immunoglobulin"/>
    <property type="match status" value="2"/>
</dbReference>
<keyword evidence="6" id="KW-0272">Extracellular matrix</keyword>
<dbReference type="GO" id="GO:0048513">
    <property type="term" value="P:animal organ development"/>
    <property type="evidence" value="ECO:0007669"/>
    <property type="project" value="UniProtKB-ARBA"/>
</dbReference>
<evidence type="ECO:0000256" key="5">
    <source>
        <dbReference type="ARBA" id="ARBA00022525"/>
    </source>
</evidence>
<evidence type="ECO:0000256" key="15">
    <source>
        <dbReference type="ARBA" id="ARBA00023319"/>
    </source>
</evidence>
<keyword evidence="8" id="KW-0732">Signal</keyword>
<dbReference type="Gene3D" id="1.10.510.10">
    <property type="entry name" value="Transferase(Phosphotransferase) domain 1"/>
    <property type="match status" value="1"/>
</dbReference>
<dbReference type="InterPro" id="IPR003598">
    <property type="entry name" value="Ig_sub2"/>
</dbReference>
<evidence type="ECO:0000256" key="6">
    <source>
        <dbReference type="ARBA" id="ARBA00022530"/>
    </source>
</evidence>
<organism evidence="21 22">
    <name type="scientific">Pelobates cultripes</name>
    <name type="common">Western spadefoot toad</name>
    <dbReference type="NCBI Taxonomy" id="61616"/>
    <lineage>
        <taxon>Eukaryota</taxon>
        <taxon>Metazoa</taxon>
        <taxon>Chordata</taxon>
        <taxon>Craniata</taxon>
        <taxon>Vertebrata</taxon>
        <taxon>Euteleostomi</taxon>
        <taxon>Amphibia</taxon>
        <taxon>Batrachia</taxon>
        <taxon>Anura</taxon>
        <taxon>Pelobatoidea</taxon>
        <taxon>Pelobatidae</taxon>
        <taxon>Pelobates</taxon>
    </lineage>
</organism>
<dbReference type="Gene3D" id="3.30.200.20">
    <property type="entry name" value="Phosphorylase Kinase, domain 1"/>
    <property type="match status" value="1"/>
</dbReference>
<evidence type="ECO:0000256" key="4">
    <source>
        <dbReference type="ARBA" id="ARBA00022473"/>
    </source>
</evidence>
<dbReference type="GO" id="GO:0098588">
    <property type="term" value="C:bounding membrane of organelle"/>
    <property type="evidence" value="ECO:0007669"/>
    <property type="project" value="UniProtKB-ARBA"/>
</dbReference>
<dbReference type="Gene3D" id="2.60.40.10">
    <property type="entry name" value="Immunoglobulins"/>
    <property type="match status" value="2"/>
</dbReference>
<dbReference type="InterPro" id="IPR011009">
    <property type="entry name" value="Kinase-like_dom_sf"/>
</dbReference>
<comment type="function">
    <text evidence="17">Ligand for members of the frizzled family of seven transmembrane receptors.</text>
</comment>
<dbReference type="PROSITE" id="PS00246">
    <property type="entry name" value="WNT1"/>
    <property type="match status" value="1"/>
</dbReference>
<dbReference type="InterPro" id="IPR043158">
    <property type="entry name" value="Wnt_C"/>
</dbReference>
<dbReference type="PROSITE" id="PS50835">
    <property type="entry name" value="IG_LIKE"/>
    <property type="match status" value="2"/>
</dbReference>
<evidence type="ECO:0000256" key="17">
    <source>
        <dbReference type="RuleBase" id="RU003500"/>
    </source>
</evidence>
<evidence type="ECO:0000259" key="19">
    <source>
        <dbReference type="PROSITE" id="PS50011"/>
    </source>
</evidence>
<dbReference type="SMART" id="SM00097">
    <property type="entry name" value="WNT1"/>
    <property type="match status" value="1"/>
</dbReference>
<evidence type="ECO:0000256" key="13">
    <source>
        <dbReference type="ARBA" id="ARBA00023180"/>
    </source>
</evidence>
<proteinExistence type="inferred from homology"/>
<evidence type="ECO:0000256" key="12">
    <source>
        <dbReference type="ARBA" id="ARBA00023157"/>
    </source>
</evidence>
<protein>
    <recommendedName>
        <fullName evidence="17">Protein Wnt</fullName>
    </recommendedName>
</protein>
<dbReference type="GO" id="GO:0005125">
    <property type="term" value="F:cytokine activity"/>
    <property type="evidence" value="ECO:0007669"/>
    <property type="project" value="TreeGrafter"/>
</dbReference>
<dbReference type="PRINTS" id="PR01843">
    <property type="entry name" value="WNT3PROTEIN"/>
</dbReference>
<dbReference type="FunFam" id="2.60.40.10:FF:000022">
    <property type="entry name" value="Cardiac titin"/>
    <property type="match status" value="1"/>
</dbReference>
<feature type="compositionally biased region" description="Basic residues" evidence="18">
    <location>
        <begin position="1531"/>
        <end position="1543"/>
    </location>
</feature>
<feature type="compositionally biased region" description="Basic and acidic residues" evidence="18">
    <location>
        <begin position="1521"/>
        <end position="1530"/>
    </location>
</feature>
<dbReference type="GO" id="GO:0030182">
    <property type="term" value="P:neuron differentiation"/>
    <property type="evidence" value="ECO:0007669"/>
    <property type="project" value="TreeGrafter"/>
</dbReference>
<dbReference type="PROSITE" id="PS50011">
    <property type="entry name" value="PROTEIN_KINASE_DOM"/>
    <property type="match status" value="1"/>
</dbReference>
<feature type="domain" description="Ig-like" evidence="20">
    <location>
        <begin position="1633"/>
        <end position="1716"/>
    </location>
</feature>
<evidence type="ECO:0000256" key="14">
    <source>
        <dbReference type="ARBA" id="ARBA00023288"/>
    </source>
</evidence>
<keyword evidence="4 17" id="KW-0217">Developmental protein</keyword>
<evidence type="ECO:0000256" key="9">
    <source>
        <dbReference type="ARBA" id="ARBA00022737"/>
    </source>
</evidence>
<dbReference type="InterPro" id="IPR007110">
    <property type="entry name" value="Ig-like_dom"/>
</dbReference>
<dbReference type="SMART" id="SM00408">
    <property type="entry name" value="IGc2"/>
    <property type="match status" value="2"/>
</dbReference>
<feature type="compositionally biased region" description="Polar residues" evidence="18">
    <location>
        <begin position="1507"/>
        <end position="1517"/>
    </location>
</feature>
<feature type="domain" description="Protein kinase" evidence="19">
    <location>
        <begin position="302"/>
        <end position="555"/>
    </location>
</feature>
<evidence type="ECO:0000313" key="22">
    <source>
        <dbReference type="Proteomes" id="UP001295444"/>
    </source>
</evidence>
<dbReference type="FunFam" id="2.60.40.10:FF:000032">
    <property type="entry name" value="palladin isoform X1"/>
    <property type="match status" value="1"/>
</dbReference>
<comment type="similarity">
    <text evidence="3">Belongs to the protein kinase superfamily. CAMK Ser/Thr protein kinase family.</text>
</comment>
<keyword evidence="12" id="KW-1015">Disulfide bond</keyword>
<dbReference type="GO" id="GO:0010628">
    <property type="term" value="P:positive regulation of gene expression"/>
    <property type="evidence" value="ECO:0007669"/>
    <property type="project" value="UniProtKB-ARBA"/>
</dbReference>
<dbReference type="InterPro" id="IPR013098">
    <property type="entry name" value="Ig_I-set"/>
</dbReference>
<feature type="region of interest" description="Disordered" evidence="18">
    <location>
        <begin position="112"/>
        <end position="141"/>
    </location>
</feature>
<dbReference type="PANTHER" id="PTHR12027">
    <property type="entry name" value="WNT RELATED"/>
    <property type="match status" value="1"/>
</dbReference>
<dbReference type="GO" id="GO:0005783">
    <property type="term" value="C:endoplasmic reticulum"/>
    <property type="evidence" value="ECO:0007669"/>
    <property type="project" value="UniProtKB-ARBA"/>
</dbReference>
<gene>
    <name evidence="21" type="ORF">PECUL_23A027897</name>
</gene>
<keyword evidence="15" id="KW-0393">Immunoglobulin domain</keyword>
<sequence>MQHNKSSNVFLFDFHGAIGLSQPSIRTASAGGGIGQQGLENSIRASLERADQEIRQVLRRLEDSPEISETIPQVESLDLDSIKHGETESKYEDMFRDADTQTPVDLSCGEESVRIEKEKPSGIPLSSPTSQKQGQTGDQELNIPIRLQMDAADWYLRRSGGQIWDVHSQVYIETTERTCFHLKDDNATKPPYMQVTIEDVHARCGDTTQFDAVIDGTAPLTVTWYKNNILVQESDRIQVAKEDRKYSLVLCNTEYEDGGVYTCVARNKGGEVSCKAELVMHAGRDEQVSKKPQKRRKLKSFFEVKEEIGRGSFGFLKRVVHKGNGMTCAAKFIPLRSKTRQQVYRERDILSEVTHSKVTLLLDSFETKKTLILILEICCGEELLDRLFRKNAVTENEVKLYIRQILEAILYLHDKNILHLDIKPSNILMVHTDHEDLKLCDFGFAQKINHSEHQYSKYGSPDFVSPEIACQLPVSKASDIWPVGVISYLCLVCACPFSGQNDRQTLLNVQKGKMNWNCPGFVQLSEEAKDFMKKTIQMSPELRPNALDCFQHKWIREVSSLQGTHPIHTKSLKFFVARSRWQRSLMCYKSILVMRSIPDLLQGNMDSTSLGVPRHLMENSSSSSSSGSSSDNDSDISPTARDCNPSLELHLSIFKMTEQDQLQQQGLIETITTGDKDGLMEKRKMEHREATIAYTVSGDQQETPKVVGLGNNKVKLEEAEEMLVDSVQTSPSKPPLFKAATIEVGDLKSKKGRTGQFVRGSSADSVLPVEAGVNKPQLVCVPRQSIISSTFYNQVSEGPGLAPQEGSMKEKDFIKHRERARRSLMKAGYSPKILSGLREPLLEQFAMEQRLAGHDQALTDQDILSGSLKKSVSFDTAKGSLRSSFRASTRSRSLDDSKSRPLSIYKGPLTEESDPGHSTDAKLPIRTTDIEIKSHSKEPLLSDNQLKHLSEPNIERPMWQDSNQRPLPFFTQSTQRPLSAGSMGNENTIIAVLHQHPLLDTVSIKEKPSPATLEEEESTIIAFVKQKNLPVSEATELPANTSETDAKKPLVTPSGNKCINAVSGVNLTIQTIPDSDSFLFPYTREETLPAPFLYKQVLTKEKNMNEDHQIFPEPAIEEKTHAVQFTDDHISIAVIHQGPMVTSPIFEEHLPTEQLSGNIAQPINMVQVVATTNIDIQPQILTSTGQVVEGKPADTHTTDLHCGYLPVGQTLAMKNQHDSQDIPLEENISLDIVHHVSEHSLDNKAKCSPAIIAKLELKVDSHSVEKEFQPSIYSALESLVGEMADLSEEMDVLADQQEQMPHVDLPFPLVEDQSSAPLEMQKEGYSIENYCAMETEPSIMQSSPSDQTTKISQATSVSQCSLYETLYQVRPSTLTSEQFEEFTIESRSSSKTLISHSDSTGTGRRSDNFSDFDEAGRQSEVSLVEIGELHYGNAATSSEHLNIETAHSQLFEFFDIETFPLESKEDEKCPTADGKFSLLSQISQPASDFRQGLKEKEPQVAKDLEFHSSTPLQSLQPSDPGKAKAKERKGSSSRKRIKLFRPHGKSESAGKSSDQSLKQKMRASVANISRIIKGKQGNGHERKQSESQSGSTKVTEAEQTEQASSGRPPSQAKKKPTFPSFKLPNLSAKDKAPAFVEELTDQTVVIGHLITLSCRTSQPPADVKWFKDGLAIQGNERVLISSTLKNYHLLTILVVNTHDLGIYACVASNDQGSATTCCIIKKAGSPTQKWRSLAIGQQYSSLGTQPIPCGTIPGLVAKQMRFCRNYMEIMPSVAEGVKIGIQECQHQFRGRRWNCTTVNDNLAIFGPVLDKATRESSFVHAIASAGVAFAVTRTCAEGSATICGCDTHHKGPPGEGWKWGGCSEDMDFGSMVSREFADARENRPDARSAMNRHNNEAGRTSITDHRHLKCKCHGLSGSCEVKTCWWSQPDFRVIGDYLKDKYDSASEMVVEKHRESRGWVETLRPKYTFFKPPTERDLIYYESSPNFCEPNPETGSFGTRDRICNVTSHGIDGCDLLCCGRGHNTRTEKRKEKCHCIFHWCCYVSCQECIRVYDVHTCK</sequence>
<dbReference type="PRINTS" id="PR01349">
    <property type="entry name" value="WNTPROTEIN"/>
</dbReference>
<keyword evidence="10 16" id="KW-0547">Nucleotide-binding</keyword>
<dbReference type="EMBL" id="OW240915">
    <property type="protein sequence ID" value="CAH2281863.1"/>
    <property type="molecule type" value="Genomic_DNA"/>
</dbReference>
<dbReference type="GO" id="GO:0005109">
    <property type="term" value="F:frizzled binding"/>
    <property type="evidence" value="ECO:0007669"/>
    <property type="project" value="TreeGrafter"/>
</dbReference>
<dbReference type="InterPro" id="IPR003599">
    <property type="entry name" value="Ig_sub"/>
</dbReference>
<evidence type="ECO:0000256" key="10">
    <source>
        <dbReference type="ARBA" id="ARBA00022741"/>
    </source>
</evidence>
<dbReference type="SMART" id="SM00409">
    <property type="entry name" value="IG"/>
    <property type="match status" value="2"/>
</dbReference>
<dbReference type="GO" id="GO:0060173">
    <property type="term" value="P:limb development"/>
    <property type="evidence" value="ECO:0007669"/>
    <property type="project" value="UniProtKB-ARBA"/>
</dbReference>
<dbReference type="FunFam" id="3.30.200.20:FF:000424">
    <property type="entry name" value="obscurin isoform X5"/>
    <property type="match status" value="1"/>
</dbReference>
<evidence type="ECO:0000313" key="21">
    <source>
        <dbReference type="EMBL" id="CAH2281863.1"/>
    </source>
</evidence>
<dbReference type="Proteomes" id="UP001295444">
    <property type="component" value="Chromosome 04"/>
</dbReference>
<keyword evidence="22" id="KW-1185">Reference proteome</keyword>
<evidence type="ECO:0000256" key="16">
    <source>
        <dbReference type="PROSITE-ProRule" id="PRU10141"/>
    </source>
</evidence>
<dbReference type="GO" id="GO:0004672">
    <property type="term" value="F:protein kinase activity"/>
    <property type="evidence" value="ECO:0007669"/>
    <property type="project" value="InterPro"/>
</dbReference>
<dbReference type="InterPro" id="IPR036179">
    <property type="entry name" value="Ig-like_dom_sf"/>
</dbReference>
<feature type="binding site" evidence="16">
    <location>
        <position position="331"/>
    </location>
    <ligand>
        <name>ATP</name>
        <dbReference type="ChEBI" id="CHEBI:30616"/>
    </ligand>
</feature>
<dbReference type="PROSITE" id="PS00108">
    <property type="entry name" value="PROTEIN_KINASE_ST"/>
    <property type="match status" value="1"/>
</dbReference>
<keyword evidence="13" id="KW-0325">Glycoprotein</keyword>
<dbReference type="Pfam" id="PF00069">
    <property type="entry name" value="Pkinase"/>
    <property type="match status" value="1"/>
</dbReference>
<feature type="region of interest" description="Disordered" evidence="18">
    <location>
        <begin position="1390"/>
        <end position="1412"/>
    </location>
</feature>
<dbReference type="InterPro" id="IPR017441">
    <property type="entry name" value="Protein_kinase_ATP_BS"/>
</dbReference>
<evidence type="ECO:0000256" key="2">
    <source>
        <dbReference type="ARBA" id="ARBA00005683"/>
    </source>
</evidence>
<dbReference type="SMART" id="SM00220">
    <property type="entry name" value="S_TKc"/>
    <property type="match status" value="1"/>
</dbReference>
<feature type="region of interest" description="Disordered" evidence="18">
    <location>
        <begin position="881"/>
        <end position="923"/>
    </location>
</feature>
<dbReference type="InterPro" id="IPR005817">
    <property type="entry name" value="Wnt"/>
</dbReference>
<evidence type="ECO:0000256" key="1">
    <source>
        <dbReference type="ARBA" id="ARBA00004498"/>
    </source>
</evidence>
<feature type="domain" description="Ig-like" evidence="20">
    <location>
        <begin position="191"/>
        <end position="279"/>
    </location>
</feature>
<evidence type="ECO:0000256" key="18">
    <source>
        <dbReference type="SAM" id="MobiDB-lite"/>
    </source>
</evidence>
<evidence type="ECO:0000259" key="20">
    <source>
        <dbReference type="PROSITE" id="PS50835"/>
    </source>
</evidence>
<feature type="region of interest" description="Disordered" evidence="18">
    <location>
        <begin position="1505"/>
        <end position="1625"/>
    </location>
</feature>
<dbReference type="InterPro" id="IPR013783">
    <property type="entry name" value="Ig-like_fold"/>
</dbReference>
<evidence type="ECO:0000256" key="8">
    <source>
        <dbReference type="ARBA" id="ARBA00022729"/>
    </source>
</evidence>
<dbReference type="GO" id="GO:0009653">
    <property type="term" value="P:anatomical structure morphogenesis"/>
    <property type="evidence" value="ECO:0007669"/>
    <property type="project" value="UniProtKB-ARBA"/>
</dbReference>
<feature type="compositionally biased region" description="Low complexity" evidence="18">
    <location>
        <begin position="620"/>
        <end position="637"/>
    </location>
</feature>
<dbReference type="GO" id="GO:0005615">
    <property type="term" value="C:extracellular space"/>
    <property type="evidence" value="ECO:0007669"/>
    <property type="project" value="TreeGrafter"/>
</dbReference>
<dbReference type="InterPro" id="IPR018161">
    <property type="entry name" value="Wnt_CS"/>
</dbReference>
<dbReference type="GO" id="GO:0045597">
    <property type="term" value="P:positive regulation of cell differentiation"/>
    <property type="evidence" value="ECO:0007669"/>
    <property type="project" value="UniProtKB-ARBA"/>
</dbReference>
<dbReference type="FunFam" id="1.10.510.10:FF:000519">
    <property type="entry name" value="Obscurin, cytoskeletal calmodulin and titin-interacting RhoGEF"/>
    <property type="match status" value="1"/>
</dbReference>
<evidence type="ECO:0000256" key="3">
    <source>
        <dbReference type="ARBA" id="ARBA00006692"/>
    </source>
</evidence>
<name>A0AAD1VZ04_PELCU</name>
<dbReference type="Pfam" id="PF07679">
    <property type="entry name" value="I-set"/>
    <property type="match status" value="2"/>
</dbReference>
<dbReference type="CDD" id="cd19335">
    <property type="entry name" value="Wnt_Wnt3_Wnt3a"/>
    <property type="match status" value="1"/>
</dbReference>
<dbReference type="GO" id="GO:0045165">
    <property type="term" value="P:cell fate commitment"/>
    <property type="evidence" value="ECO:0007669"/>
    <property type="project" value="TreeGrafter"/>
</dbReference>
<comment type="similarity">
    <text evidence="2 17">Belongs to the Wnt family.</text>
</comment>